<accession>A0A1Q3A077</accession>
<sequence length="242" mass="27431">MFQMIISPLLYLVSSVIPLQITLETLKIVCLHTKNEPNTGPNAHLPTLILLLKYWAVYALAFGVVPGTIANGILWGVPFASLILLGISCILTKELLCQFTKFIQSQDSKFVFLFNRLSDVKVSWYQWLTYASNTNENNIASLFVFGEITQLWVSLANRVPLAETHYLERAFDDIMQYLGVFTGRLLDQIHRRSDGQGQGLPADATFRRESVTSLRRKGDNFASTYNEGYDLLDDLIDESKRK</sequence>
<dbReference type="OrthoDB" id="4033961at2759"/>
<keyword evidence="1" id="KW-0472">Membrane</keyword>
<evidence type="ECO:0000313" key="3">
    <source>
        <dbReference type="Proteomes" id="UP000187013"/>
    </source>
</evidence>
<keyword evidence="1" id="KW-1133">Transmembrane helix</keyword>
<feature type="transmembrane region" description="Helical" evidence="1">
    <location>
        <begin position="47"/>
        <end position="66"/>
    </location>
</feature>
<dbReference type="OMA" id="TRELVYD"/>
<protein>
    <submittedName>
        <fullName evidence="2">Uncharacterized protein</fullName>
    </submittedName>
</protein>
<name>A0A1Q3A077_ZYGRO</name>
<reference evidence="2 3" key="1">
    <citation type="submission" date="2016-08" db="EMBL/GenBank/DDBJ databases">
        <title>Draft genome sequence of allopolyploid Zygosaccharomyces rouxii.</title>
        <authorList>
            <person name="Watanabe J."/>
            <person name="Uehara K."/>
            <person name="Mogi Y."/>
            <person name="Tsukioka Y."/>
        </authorList>
    </citation>
    <scope>NUCLEOTIDE SEQUENCE [LARGE SCALE GENOMIC DNA]</scope>
    <source>
        <strain evidence="2 3">NBRC 110957</strain>
    </source>
</reference>
<proteinExistence type="predicted"/>
<dbReference type="EMBL" id="BDGX01000014">
    <property type="protein sequence ID" value="GAV49097.1"/>
    <property type="molecule type" value="Genomic_DNA"/>
</dbReference>
<feature type="transmembrane region" description="Helical" evidence="1">
    <location>
        <begin position="6"/>
        <end position="26"/>
    </location>
</feature>
<evidence type="ECO:0000313" key="2">
    <source>
        <dbReference type="EMBL" id="GAV49097.1"/>
    </source>
</evidence>
<keyword evidence="1" id="KW-0812">Transmembrane</keyword>
<feature type="transmembrane region" description="Helical" evidence="1">
    <location>
        <begin position="72"/>
        <end position="91"/>
    </location>
</feature>
<dbReference type="AlphaFoldDB" id="A0A1Q3A077"/>
<dbReference type="Proteomes" id="UP000187013">
    <property type="component" value="Unassembled WGS sequence"/>
</dbReference>
<organism evidence="2 3">
    <name type="scientific">Zygosaccharomyces rouxii</name>
    <dbReference type="NCBI Taxonomy" id="4956"/>
    <lineage>
        <taxon>Eukaryota</taxon>
        <taxon>Fungi</taxon>
        <taxon>Dikarya</taxon>
        <taxon>Ascomycota</taxon>
        <taxon>Saccharomycotina</taxon>
        <taxon>Saccharomycetes</taxon>
        <taxon>Saccharomycetales</taxon>
        <taxon>Saccharomycetaceae</taxon>
        <taxon>Zygosaccharomyces</taxon>
    </lineage>
</organism>
<evidence type="ECO:0000256" key="1">
    <source>
        <dbReference type="SAM" id="Phobius"/>
    </source>
</evidence>
<comment type="caution">
    <text evidence="2">The sequence shown here is derived from an EMBL/GenBank/DDBJ whole genome shotgun (WGS) entry which is preliminary data.</text>
</comment>
<gene>
    <name evidence="2" type="ORF">ZYGR_0N05020</name>
</gene>